<feature type="domain" description="C2H2-type" evidence="1">
    <location>
        <begin position="33"/>
        <end position="56"/>
    </location>
</feature>
<dbReference type="SMART" id="SM00355">
    <property type="entry name" value="ZnF_C2H2"/>
    <property type="match status" value="2"/>
</dbReference>
<organism evidence="2">
    <name type="scientific">Photinus pyralis</name>
    <name type="common">Common eastern firefly</name>
    <name type="synonym">Lampyris pyralis</name>
    <dbReference type="NCBI Taxonomy" id="7054"/>
    <lineage>
        <taxon>Eukaryota</taxon>
        <taxon>Metazoa</taxon>
        <taxon>Ecdysozoa</taxon>
        <taxon>Arthropoda</taxon>
        <taxon>Hexapoda</taxon>
        <taxon>Insecta</taxon>
        <taxon>Pterygota</taxon>
        <taxon>Neoptera</taxon>
        <taxon>Endopterygota</taxon>
        <taxon>Coleoptera</taxon>
        <taxon>Polyphaga</taxon>
        <taxon>Elateriformia</taxon>
        <taxon>Elateroidea</taxon>
        <taxon>Lampyridae</taxon>
        <taxon>Lampyrinae</taxon>
        <taxon>Photinus</taxon>
    </lineage>
</organism>
<protein>
    <recommendedName>
        <fullName evidence="1">C2H2-type domain-containing protein</fullName>
    </recommendedName>
</protein>
<sequence>MIVCKQCHGKYKSLAAFITHYEIFHKNVKSILCGISDCYREFNSCKSFRKHFSRVHRDFSVEEPLNNQSPNTERSHSLSNDVVSAVIDSLSSNSESDNICAFSYREMILKNTSYFVSKLYGDRVLARNKVIRIINDVHSLLKSFVNIIKQNLTFLGIVGNEQKITNLLNEVDNCLSTFSTEYRCVKYFKNEKLFVEPKKHLVGTKICRKKHFGKITLKSINHCVRYISMVETMALFFQLPGVLQKTKAHVNALLNEQNLFCNYIQGPHWKEKLIVHDDNCMVLPLFLYFDEFETGNPLGSHSGCNKLGGIYYSIPCLPTDIQSNLSNIFVAMLFKTTDLKLFGKKVILKCIIDELNSLSTHGIVINGEKIKFQLALLLGDNLGQNTMLGLVESFTSHYCCRLCKSPKLARDRQCKEDLESIRTVDNYFNDSSNYEYGVKEMCVWHSVKNFHLASNFSVDIMHDVLEGVCVYDIVLILRKCLEAKLFSLETLNYRIKCFNFGFESNVPPPIKMMHLNDNHLRMSAAEMLCFTRYLGVIIGDLVPKGFGVWKLYRSLRKLIDYLTSKKLQINCAAIIANIVEEHNQLYLEFSKSHLKFKYHILTHYPRVFKHCGPFPFYSSIRFEAKHKNLKAIANSICSRVNIEDSILKRLQLSLSFHLLSLKYNTEPKRCMGNLKKETVAHLHKMFANLIIPNDLRNVEEIFTCTWVQFFENRYSINTNFTLIDSLSDDQQPSFCILKKILYIKEKIYFLVEETETVYFDEHYYAYKINTSAKFKLILASDLCSHVPCLFVKRDYQFVVCHHRL</sequence>
<evidence type="ECO:0000259" key="1">
    <source>
        <dbReference type="PROSITE" id="PS00028"/>
    </source>
</evidence>
<dbReference type="PROSITE" id="PS00028">
    <property type="entry name" value="ZINC_FINGER_C2H2_1"/>
    <property type="match status" value="2"/>
</dbReference>
<accession>A0A1Y1LLJ8</accession>
<dbReference type="AlphaFoldDB" id="A0A1Y1LLJ8"/>
<reference evidence="2" key="1">
    <citation type="journal article" date="2016" name="Sci. Rep.">
        <title>Molecular characterization of firefly nuptial gifts: a multi-omics approach sheds light on postcopulatory sexual selection.</title>
        <authorList>
            <person name="Al-Wathiqui N."/>
            <person name="Fallon T.R."/>
            <person name="South A."/>
            <person name="Weng J.K."/>
            <person name="Lewis S.M."/>
        </authorList>
    </citation>
    <scope>NUCLEOTIDE SEQUENCE</scope>
</reference>
<evidence type="ECO:0000313" key="2">
    <source>
        <dbReference type="EMBL" id="JAV73801.1"/>
    </source>
</evidence>
<feature type="domain" description="C2H2-type" evidence="1">
    <location>
        <begin position="4"/>
        <end position="25"/>
    </location>
</feature>
<dbReference type="InterPro" id="IPR013087">
    <property type="entry name" value="Znf_C2H2_type"/>
</dbReference>
<dbReference type="EMBL" id="GEZM01054192">
    <property type="protein sequence ID" value="JAV73801.1"/>
    <property type="molecule type" value="Transcribed_RNA"/>
</dbReference>
<name>A0A1Y1LLJ8_PHOPY</name>
<proteinExistence type="predicted"/>